<dbReference type="RefSeq" id="WP_004950523.1">
    <property type="nucleotide sequence ID" value="NZ_AORZ01000094.1"/>
</dbReference>
<dbReference type="EMBL" id="AORZ01000094">
    <property type="protein sequence ID" value="EME97972.1"/>
    <property type="molecule type" value="Genomic_DNA"/>
</dbReference>
<sequence>MRPTAWTYFSTAARFALLEHVRNRLALVLVVVFVPLWISLGHAVVDSHEVRFMLRATHGTVTAHGNDLGNITGALNAVTLIVGFMMFSVTFRAAGFDRRLAMAGYPRRHLIAAKFAALVVVAAVTCAYATLSVCLYWSPRRPWLLALALACGALTYGGLGVMLGALLRSELAGMLLIIMTSIIDAGLQSPLANPVADDDVIRYLPSFGAMQVATTAGFRDAIPLPYLLLGPLWFAGALLVAALAFRFHTRDRRNTFADG</sequence>
<accession>M3AWL5</accession>
<proteinExistence type="predicted"/>
<evidence type="ECO:0000313" key="1">
    <source>
        <dbReference type="EMBL" id="EME97972.1"/>
    </source>
</evidence>
<evidence type="ECO:0000313" key="2">
    <source>
        <dbReference type="Proteomes" id="UP000011740"/>
    </source>
</evidence>
<protein>
    <submittedName>
        <fullName evidence="1">Integral membrane protein</fullName>
    </submittedName>
</protein>
<dbReference type="PATRIC" id="fig|1223523.3.peg.4840"/>
<reference evidence="1 2" key="1">
    <citation type="journal article" date="2013" name="Genome Announc.">
        <title>Whole-Genome Shotgun Assembly and Analysis of the Genome of Streptomyces mobaraensis DSM 40847, a Strain for Industrial Production of Microbial Transglutaminase.</title>
        <authorList>
            <person name="Yang H."/>
            <person name="He T."/>
            <person name="Wu W."/>
            <person name="Zhu W."/>
            <person name="Lu B."/>
            <person name="Sun W."/>
        </authorList>
    </citation>
    <scope>NUCLEOTIDE SEQUENCE [LARGE SCALE GENOMIC DNA]</scope>
    <source>
        <strain evidence="1 2">DSM 40847</strain>
    </source>
</reference>
<name>M3AWL5_STRM1</name>
<dbReference type="STRING" id="1223523.H340_23818"/>
<dbReference type="AlphaFoldDB" id="M3AWL5"/>
<organism evidence="1 2">
    <name type="scientific">Streptomyces mobaraensis (strain ATCC 29032 / DSM 40847 / JCM 4168 / NBRC 13819 / NCIMB 11159 / IPCR 16-22)</name>
    <dbReference type="NCBI Taxonomy" id="1223523"/>
    <lineage>
        <taxon>Bacteria</taxon>
        <taxon>Bacillati</taxon>
        <taxon>Actinomycetota</taxon>
        <taxon>Actinomycetes</taxon>
        <taxon>Kitasatosporales</taxon>
        <taxon>Streptomycetaceae</taxon>
        <taxon>Streptomyces</taxon>
    </lineage>
</organism>
<dbReference type="eggNOG" id="ENOG502Z977">
    <property type="taxonomic scope" value="Bacteria"/>
</dbReference>
<dbReference type="Proteomes" id="UP000011740">
    <property type="component" value="Unassembled WGS sequence"/>
</dbReference>
<gene>
    <name evidence="1" type="ORF">H340_23818</name>
</gene>
<comment type="caution">
    <text evidence="1">The sequence shown here is derived from an EMBL/GenBank/DDBJ whole genome shotgun (WGS) entry which is preliminary data.</text>
</comment>